<dbReference type="CDD" id="cd06171">
    <property type="entry name" value="Sigma70_r4"/>
    <property type="match status" value="1"/>
</dbReference>
<dbReference type="Gene3D" id="1.20.120.1810">
    <property type="match status" value="1"/>
</dbReference>
<reference evidence="8 9" key="1">
    <citation type="submission" date="2018-02" db="EMBL/GenBank/DDBJ databases">
        <title>Genome sequencing of Solimonas sp. HR-BB.</title>
        <authorList>
            <person name="Lee Y."/>
            <person name="Jeon C.O."/>
        </authorList>
    </citation>
    <scope>NUCLEOTIDE SEQUENCE [LARGE SCALE GENOMIC DNA]</scope>
    <source>
        <strain evidence="8 9">HR-BB</strain>
    </source>
</reference>
<dbReference type="PANTHER" id="PTHR30376:SF3">
    <property type="entry name" value="RNA POLYMERASE SIGMA FACTOR RPOH"/>
    <property type="match status" value="1"/>
</dbReference>
<comment type="similarity">
    <text evidence="1">Belongs to the sigma-70 factor family.</text>
</comment>
<dbReference type="InterPro" id="IPR007627">
    <property type="entry name" value="RNA_pol_sigma70_r2"/>
</dbReference>
<name>A0A2S5TEG1_9GAMM</name>
<evidence type="ECO:0000256" key="1">
    <source>
        <dbReference type="ARBA" id="ARBA00007788"/>
    </source>
</evidence>
<dbReference type="NCBIfam" id="TIGR02937">
    <property type="entry name" value="sigma70-ECF"/>
    <property type="match status" value="1"/>
</dbReference>
<proteinExistence type="inferred from homology"/>
<evidence type="ECO:0000256" key="3">
    <source>
        <dbReference type="ARBA" id="ARBA00023082"/>
    </source>
</evidence>
<evidence type="ECO:0000313" key="8">
    <source>
        <dbReference type="EMBL" id="PPE73375.1"/>
    </source>
</evidence>
<evidence type="ECO:0000313" key="9">
    <source>
        <dbReference type="Proteomes" id="UP000238220"/>
    </source>
</evidence>
<dbReference type="RefSeq" id="WP_104230971.1">
    <property type="nucleotide sequence ID" value="NZ_PSNW01000007.1"/>
</dbReference>
<dbReference type="GO" id="GO:0003677">
    <property type="term" value="F:DNA binding"/>
    <property type="evidence" value="ECO:0007669"/>
    <property type="project" value="UniProtKB-KW"/>
</dbReference>
<keyword evidence="4" id="KW-0238">DNA-binding</keyword>
<gene>
    <name evidence="8" type="ORF">C3942_13995</name>
</gene>
<accession>A0A2S5TEG1</accession>
<dbReference type="InterPro" id="IPR050813">
    <property type="entry name" value="Sigma-70_Factor"/>
</dbReference>
<sequence length="336" mass="37534">MITTLMPLAVPFAGSRAEGFDAFLQAIYATPLLEGEREMELAKRAQEDDAEAAQQLALSNLRYVVWLARRYIGYGLPLPDLVQEGTAGLLKAIRRFDPACGVRLISYATHWIRSEIHEYILRHWQIVRRATTKAQRKLFFRRQQLATLEGASEEGQQEALARNLNVSLEELHDMRERLAGSDVSLDIDMKDGSGWHPVDRRDPLCLLEEAESERRDAPRLRAAIASLDSRSRDILVSRWLSEPALSLAALGARYGISVERVRQIQNRAMGRVREALELNDRPVPTGGSRIRSMDARAGAAPGVTCKRRRSRGACGISKARERAAASVDPFSARPSP</sequence>
<feature type="domain" description="RNA polymerase sigma-70" evidence="7">
    <location>
        <begin position="80"/>
        <end position="93"/>
    </location>
</feature>
<evidence type="ECO:0000256" key="5">
    <source>
        <dbReference type="ARBA" id="ARBA00023163"/>
    </source>
</evidence>
<dbReference type="AlphaFoldDB" id="A0A2S5TEG1"/>
<dbReference type="SUPFAM" id="SSF88659">
    <property type="entry name" value="Sigma3 and sigma4 domains of RNA polymerase sigma factors"/>
    <property type="match status" value="1"/>
</dbReference>
<evidence type="ECO:0000256" key="4">
    <source>
        <dbReference type="ARBA" id="ARBA00023125"/>
    </source>
</evidence>
<dbReference type="GO" id="GO:0016987">
    <property type="term" value="F:sigma factor activity"/>
    <property type="evidence" value="ECO:0007669"/>
    <property type="project" value="UniProtKB-KW"/>
</dbReference>
<feature type="region of interest" description="Disordered" evidence="6">
    <location>
        <begin position="280"/>
        <end position="336"/>
    </location>
</feature>
<dbReference type="NCBIfam" id="NF005143">
    <property type="entry name" value="PRK06596.1"/>
    <property type="match status" value="1"/>
</dbReference>
<organism evidence="8 9">
    <name type="scientific">Solimonas fluminis</name>
    <dbReference type="NCBI Taxonomy" id="2086571"/>
    <lineage>
        <taxon>Bacteria</taxon>
        <taxon>Pseudomonadati</taxon>
        <taxon>Pseudomonadota</taxon>
        <taxon>Gammaproteobacteria</taxon>
        <taxon>Nevskiales</taxon>
        <taxon>Nevskiaceae</taxon>
        <taxon>Solimonas</taxon>
    </lineage>
</organism>
<keyword evidence="2" id="KW-0805">Transcription regulation</keyword>
<dbReference type="InterPro" id="IPR013325">
    <property type="entry name" value="RNA_pol_sigma_r2"/>
</dbReference>
<dbReference type="InterPro" id="IPR000943">
    <property type="entry name" value="RNA_pol_sigma70"/>
</dbReference>
<comment type="caution">
    <text evidence="8">The sequence shown here is derived from an EMBL/GenBank/DDBJ whole genome shotgun (WGS) entry which is preliminary data.</text>
</comment>
<dbReference type="GO" id="GO:0006352">
    <property type="term" value="P:DNA-templated transcription initiation"/>
    <property type="evidence" value="ECO:0007669"/>
    <property type="project" value="InterPro"/>
</dbReference>
<keyword evidence="3" id="KW-0731">Sigma factor</keyword>
<dbReference type="Pfam" id="PF04542">
    <property type="entry name" value="Sigma70_r2"/>
    <property type="match status" value="1"/>
</dbReference>
<evidence type="ECO:0000256" key="2">
    <source>
        <dbReference type="ARBA" id="ARBA00023015"/>
    </source>
</evidence>
<evidence type="ECO:0000256" key="6">
    <source>
        <dbReference type="SAM" id="MobiDB-lite"/>
    </source>
</evidence>
<dbReference type="InterPro" id="IPR007630">
    <property type="entry name" value="RNA_pol_sigma70_r4"/>
</dbReference>
<keyword evidence="5" id="KW-0804">Transcription</keyword>
<dbReference type="PROSITE" id="PS00715">
    <property type="entry name" value="SIGMA70_1"/>
    <property type="match status" value="1"/>
</dbReference>
<dbReference type="InterPro" id="IPR014284">
    <property type="entry name" value="RNA_pol_sigma-70_dom"/>
</dbReference>
<dbReference type="InterPro" id="IPR013324">
    <property type="entry name" value="RNA_pol_sigma_r3/r4-like"/>
</dbReference>
<dbReference type="SUPFAM" id="SSF88946">
    <property type="entry name" value="Sigma2 domain of RNA polymerase sigma factors"/>
    <property type="match status" value="1"/>
</dbReference>
<dbReference type="PRINTS" id="PR00046">
    <property type="entry name" value="SIGMA70FCT"/>
</dbReference>
<dbReference type="Proteomes" id="UP000238220">
    <property type="component" value="Unassembled WGS sequence"/>
</dbReference>
<keyword evidence="9" id="KW-1185">Reference proteome</keyword>
<dbReference type="Pfam" id="PF04545">
    <property type="entry name" value="Sigma70_r4"/>
    <property type="match status" value="1"/>
</dbReference>
<dbReference type="PANTHER" id="PTHR30376">
    <property type="entry name" value="SIGMA FACTOR RPOH HEAT SHOCK RELATED"/>
    <property type="match status" value="1"/>
</dbReference>
<dbReference type="EMBL" id="PSNW01000007">
    <property type="protein sequence ID" value="PPE73375.1"/>
    <property type="molecule type" value="Genomic_DNA"/>
</dbReference>
<evidence type="ECO:0000259" key="7">
    <source>
        <dbReference type="PROSITE" id="PS00715"/>
    </source>
</evidence>
<dbReference type="OrthoDB" id="9809557at2"/>
<protein>
    <submittedName>
        <fullName evidence="8">RNA polymerase factor sigma-32</fullName>
    </submittedName>
</protein>
<dbReference type="Gene3D" id="1.20.140.160">
    <property type="match status" value="1"/>
</dbReference>